<evidence type="ECO:0000259" key="1">
    <source>
        <dbReference type="PROSITE" id="PS50222"/>
    </source>
</evidence>
<dbReference type="EMBL" id="CAJOBC010002027">
    <property type="protein sequence ID" value="CAF3711516.1"/>
    <property type="molecule type" value="Genomic_DNA"/>
</dbReference>
<dbReference type="Gene3D" id="1.10.238.10">
    <property type="entry name" value="EF-hand"/>
    <property type="match status" value="1"/>
</dbReference>
<dbReference type="PANTHER" id="PTHR46763:SF1">
    <property type="entry name" value="DYNEIN REGULATORY COMPLEX PROTEIN 8"/>
    <property type="match status" value="1"/>
</dbReference>
<dbReference type="AlphaFoldDB" id="A0A814C1E2"/>
<dbReference type="EMBL" id="CAJNOQ010002027">
    <property type="protein sequence ID" value="CAF0933957.1"/>
    <property type="molecule type" value="Genomic_DNA"/>
</dbReference>
<dbReference type="Proteomes" id="UP000682733">
    <property type="component" value="Unassembled WGS sequence"/>
</dbReference>
<gene>
    <name evidence="2" type="ORF">GPM918_LOCUS10339</name>
    <name evidence="3" type="ORF">OVA965_LOCUS29399</name>
    <name evidence="4" type="ORF">SRO942_LOCUS10340</name>
    <name evidence="5" type="ORF">TMI583_LOCUS30172</name>
</gene>
<accession>A0A814C1E2</accession>
<dbReference type="GO" id="GO:0005509">
    <property type="term" value="F:calcium ion binding"/>
    <property type="evidence" value="ECO:0007669"/>
    <property type="project" value="InterPro"/>
</dbReference>
<keyword evidence="6" id="KW-1185">Reference proteome</keyword>
<sequence>MSDDSNPEYIHLERFLNLMTGILKDRRYQSEPESKILRAFQVLDTQNNGSLTEDELHQILCKEGEPFNEEEFQDFMTIALDNETTRICTYKDFLSHLVVEDD</sequence>
<evidence type="ECO:0000313" key="2">
    <source>
        <dbReference type="EMBL" id="CAF0933957.1"/>
    </source>
</evidence>
<dbReference type="Proteomes" id="UP000677228">
    <property type="component" value="Unassembled WGS sequence"/>
</dbReference>
<dbReference type="Proteomes" id="UP000663829">
    <property type="component" value="Unassembled WGS sequence"/>
</dbReference>
<feature type="domain" description="EF-hand" evidence="1">
    <location>
        <begin position="31"/>
        <end position="66"/>
    </location>
</feature>
<reference evidence="2" key="1">
    <citation type="submission" date="2021-02" db="EMBL/GenBank/DDBJ databases">
        <authorList>
            <person name="Nowell W R."/>
        </authorList>
    </citation>
    <scope>NUCLEOTIDE SEQUENCE</scope>
</reference>
<dbReference type="EMBL" id="CAJOBA010042273">
    <property type="protein sequence ID" value="CAF4130068.1"/>
    <property type="molecule type" value="Genomic_DNA"/>
</dbReference>
<comment type="caution">
    <text evidence="2">The sequence shown here is derived from an EMBL/GenBank/DDBJ whole genome shotgun (WGS) entry which is preliminary data.</text>
</comment>
<dbReference type="PANTHER" id="PTHR46763">
    <property type="entry name" value="DYNEIN REGULATORY COMPLEX PROTEIN 8"/>
    <property type="match status" value="1"/>
</dbReference>
<organism evidence="2 6">
    <name type="scientific">Didymodactylos carnosus</name>
    <dbReference type="NCBI Taxonomy" id="1234261"/>
    <lineage>
        <taxon>Eukaryota</taxon>
        <taxon>Metazoa</taxon>
        <taxon>Spiralia</taxon>
        <taxon>Gnathifera</taxon>
        <taxon>Rotifera</taxon>
        <taxon>Eurotatoria</taxon>
        <taxon>Bdelloidea</taxon>
        <taxon>Philodinida</taxon>
        <taxon>Philodinidae</taxon>
        <taxon>Didymodactylos</taxon>
    </lineage>
</organism>
<dbReference type="Pfam" id="PF13499">
    <property type="entry name" value="EF-hand_7"/>
    <property type="match status" value="1"/>
</dbReference>
<dbReference type="OrthoDB" id="10260307at2759"/>
<proteinExistence type="predicted"/>
<dbReference type="SUPFAM" id="SSF47473">
    <property type="entry name" value="EF-hand"/>
    <property type="match status" value="1"/>
</dbReference>
<dbReference type="InterPro" id="IPR011992">
    <property type="entry name" value="EF-hand-dom_pair"/>
</dbReference>
<evidence type="ECO:0000313" key="3">
    <source>
        <dbReference type="EMBL" id="CAF1320181.1"/>
    </source>
</evidence>
<dbReference type="EMBL" id="CAJNOK010020669">
    <property type="protein sequence ID" value="CAF1320181.1"/>
    <property type="molecule type" value="Genomic_DNA"/>
</dbReference>
<dbReference type="InterPro" id="IPR002048">
    <property type="entry name" value="EF_hand_dom"/>
</dbReference>
<evidence type="ECO:0000313" key="6">
    <source>
        <dbReference type="Proteomes" id="UP000663829"/>
    </source>
</evidence>
<dbReference type="PROSITE" id="PS50222">
    <property type="entry name" value="EF_HAND_2"/>
    <property type="match status" value="1"/>
</dbReference>
<dbReference type="Proteomes" id="UP000681722">
    <property type="component" value="Unassembled WGS sequence"/>
</dbReference>
<name>A0A814C1E2_9BILA</name>
<evidence type="ECO:0000313" key="5">
    <source>
        <dbReference type="EMBL" id="CAF4130068.1"/>
    </source>
</evidence>
<evidence type="ECO:0000313" key="4">
    <source>
        <dbReference type="EMBL" id="CAF3711516.1"/>
    </source>
</evidence>
<protein>
    <recommendedName>
        <fullName evidence="1">EF-hand domain-containing protein</fullName>
    </recommendedName>
</protein>